<dbReference type="GO" id="GO:0061579">
    <property type="term" value="F:N-acyl homoserine lactone synthase activity"/>
    <property type="evidence" value="ECO:0007669"/>
    <property type="project" value="UniProtKB-UniRule"/>
</dbReference>
<reference evidence="10" key="1">
    <citation type="submission" date="2008-05" db="EMBL/GenBank/DDBJ databases">
        <title>Characterization of the second AHL-mediated quorum sensing system in a biocontrol strain Serratia plymuthica HRO-C48.</title>
        <authorList>
            <person name="Li H."/>
            <person name="Jia J."/>
            <person name="Gao K."/>
            <person name="Pang Y."/>
            <person name="Chernin L."/>
            <person name="Berg G."/>
            <person name="Liu X."/>
        </authorList>
    </citation>
    <scope>NUCLEOTIDE SEQUENCE</scope>
    <source>
        <strain evidence="10">HRO-C48</strain>
    </source>
</reference>
<dbReference type="GO" id="GO:0009372">
    <property type="term" value="P:quorum sensing"/>
    <property type="evidence" value="ECO:0007669"/>
    <property type="project" value="UniProtKB-UniRule"/>
</dbReference>
<dbReference type="PROSITE" id="PS51187">
    <property type="entry name" value="AUTOINDUCER_SYNTH_2"/>
    <property type="match status" value="1"/>
</dbReference>
<keyword evidence="4 9" id="KW-0808">Transferase</keyword>
<dbReference type="Gene3D" id="3.40.630.30">
    <property type="match status" value="1"/>
</dbReference>
<dbReference type="EC" id="2.3.1.184" evidence="1 9"/>
<dbReference type="GO" id="GO:0007165">
    <property type="term" value="P:signal transduction"/>
    <property type="evidence" value="ECO:0007669"/>
    <property type="project" value="TreeGrafter"/>
</dbReference>
<gene>
    <name evidence="10" type="primary">spsI</name>
</gene>
<dbReference type="PANTHER" id="PTHR39322">
    <property type="entry name" value="ACYL-HOMOSERINE-LACTONE SYNTHASE"/>
    <property type="match status" value="1"/>
</dbReference>
<dbReference type="InterPro" id="IPR016181">
    <property type="entry name" value="Acyl_CoA_acyltransferase"/>
</dbReference>
<dbReference type="PROSITE" id="PS00949">
    <property type="entry name" value="AUTOINDUCER_SYNTH_1"/>
    <property type="match status" value="1"/>
</dbReference>
<keyword evidence="6 8" id="KW-0071">Autoinducer synthesis</keyword>
<protein>
    <recommendedName>
        <fullName evidence="2 9">Acyl-homoserine-lactone synthase</fullName>
        <ecNumber evidence="1 9">2.3.1.184</ecNumber>
    </recommendedName>
    <alternativeName>
        <fullName evidence="9">Autoinducer synthesis protein</fullName>
    </alternativeName>
</protein>
<keyword evidence="3 8" id="KW-0673">Quorum sensing</keyword>
<dbReference type="AlphaFoldDB" id="B3VBK8"/>
<dbReference type="InterPro" id="IPR001690">
    <property type="entry name" value="Autoind_synthase"/>
</dbReference>
<evidence type="ECO:0000256" key="2">
    <source>
        <dbReference type="ARBA" id="ARBA00018768"/>
    </source>
</evidence>
<evidence type="ECO:0000256" key="3">
    <source>
        <dbReference type="ARBA" id="ARBA00022654"/>
    </source>
</evidence>
<organism evidence="10">
    <name type="scientific">Serratia plymuthica</name>
    <dbReference type="NCBI Taxonomy" id="82996"/>
    <lineage>
        <taxon>Bacteria</taxon>
        <taxon>Pseudomonadati</taxon>
        <taxon>Pseudomonadota</taxon>
        <taxon>Gammaproteobacteria</taxon>
        <taxon>Enterobacterales</taxon>
        <taxon>Yersiniaceae</taxon>
        <taxon>Serratia</taxon>
    </lineage>
</organism>
<dbReference type="Pfam" id="PF00765">
    <property type="entry name" value="Autoind_synth"/>
    <property type="match status" value="1"/>
</dbReference>
<accession>B3VBK8</accession>
<comment type="catalytic activity">
    <reaction evidence="7 9">
        <text>a fatty acyl-[ACP] + S-adenosyl-L-methionine = an N-acyl-L-homoserine lactone + S-methyl-5'-thioadenosine + holo-[ACP] + H(+)</text>
        <dbReference type="Rhea" id="RHEA:10096"/>
        <dbReference type="Rhea" id="RHEA-COMP:9685"/>
        <dbReference type="Rhea" id="RHEA-COMP:14125"/>
        <dbReference type="ChEBI" id="CHEBI:15378"/>
        <dbReference type="ChEBI" id="CHEBI:17509"/>
        <dbReference type="ChEBI" id="CHEBI:55474"/>
        <dbReference type="ChEBI" id="CHEBI:59789"/>
        <dbReference type="ChEBI" id="CHEBI:64479"/>
        <dbReference type="ChEBI" id="CHEBI:138651"/>
        <dbReference type="EC" id="2.3.1.184"/>
    </reaction>
</comment>
<comment type="similarity">
    <text evidence="8 9">Belongs to the autoinducer synthase family.</text>
</comment>
<evidence type="ECO:0000256" key="8">
    <source>
        <dbReference type="PROSITE-ProRule" id="PRU00533"/>
    </source>
</evidence>
<dbReference type="EMBL" id="EU730586">
    <property type="protein sequence ID" value="ACE75884.1"/>
    <property type="molecule type" value="Genomic_DNA"/>
</dbReference>
<dbReference type="PANTHER" id="PTHR39322:SF1">
    <property type="entry name" value="ISOVALERYL-HOMOSERINE LACTONE SYNTHASE"/>
    <property type="match status" value="1"/>
</dbReference>
<evidence type="ECO:0000256" key="1">
    <source>
        <dbReference type="ARBA" id="ARBA00012340"/>
    </source>
</evidence>
<dbReference type="PRINTS" id="PR01549">
    <property type="entry name" value="AUTOINDCRSYN"/>
</dbReference>
<evidence type="ECO:0000256" key="7">
    <source>
        <dbReference type="ARBA" id="ARBA00048576"/>
    </source>
</evidence>
<evidence type="ECO:0000256" key="4">
    <source>
        <dbReference type="ARBA" id="ARBA00022679"/>
    </source>
</evidence>
<evidence type="ECO:0000256" key="6">
    <source>
        <dbReference type="ARBA" id="ARBA00022929"/>
    </source>
</evidence>
<sequence>MEDVEMIEIFDVNYNLMSDNRSKELFSLRKKTFKDRLDWIVKCENNMEFDEYDSEHATYLFGTYKEIVVCSLRFIEIKYPNMITGTFKSYFNKIELPEGNFVEASRLFIDKERVQAMQLQKKPISSILFLSMINYARNYGYQGIYAIISHPMLIIFQRSGWEISVIEQGQSEKNQRIYLIYMPVDDRNQQILIDRISLAHSGLTPVRDVWPLTFRVRDHGPDELKLNS</sequence>
<evidence type="ECO:0000256" key="5">
    <source>
        <dbReference type="ARBA" id="ARBA00022691"/>
    </source>
</evidence>
<dbReference type="InterPro" id="IPR018311">
    <property type="entry name" value="Autoind_synth_CS"/>
</dbReference>
<evidence type="ECO:0000313" key="10">
    <source>
        <dbReference type="EMBL" id="ACE75884.1"/>
    </source>
</evidence>
<name>B3VBK8_SERPL</name>
<dbReference type="SUPFAM" id="SSF55729">
    <property type="entry name" value="Acyl-CoA N-acyltransferases (Nat)"/>
    <property type="match status" value="1"/>
</dbReference>
<proteinExistence type="inferred from homology"/>
<keyword evidence="5 9" id="KW-0949">S-adenosyl-L-methionine</keyword>
<evidence type="ECO:0000256" key="9">
    <source>
        <dbReference type="RuleBase" id="RU361135"/>
    </source>
</evidence>